<dbReference type="SUPFAM" id="SSF54534">
    <property type="entry name" value="FKBP-like"/>
    <property type="match status" value="1"/>
</dbReference>
<evidence type="ECO:0000313" key="8">
    <source>
        <dbReference type="RefSeq" id="XP_026757211.2"/>
    </source>
</evidence>
<dbReference type="GO" id="GO:0007283">
    <property type="term" value="P:spermatogenesis"/>
    <property type="evidence" value="ECO:0007669"/>
    <property type="project" value="TreeGrafter"/>
</dbReference>
<evidence type="ECO:0000256" key="5">
    <source>
        <dbReference type="PROSITE-ProRule" id="PRU00339"/>
    </source>
</evidence>
<dbReference type="Gene3D" id="1.25.40.10">
    <property type="entry name" value="Tetratricopeptide repeat domain"/>
    <property type="match status" value="1"/>
</dbReference>
<comment type="catalytic activity">
    <reaction evidence="4">
        <text>[protein]-peptidylproline (omega=180) = [protein]-peptidylproline (omega=0)</text>
        <dbReference type="Rhea" id="RHEA:16237"/>
        <dbReference type="Rhea" id="RHEA-COMP:10747"/>
        <dbReference type="Rhea" id="RHEA-COMP:10748"/>
        <dbReference type="ChEBI" id="CHEBI:83833"/>
        <dbReference type="ChEBI" id="CHEBI:83834"/>
        <dbReference type="EC" id="5.2.1.8"/>
    </reaction>
</comment>
<dbReference type="GO" id="GO:0051879">
    <property type="term" value="F:Hsp90 protein binding"/>
    <property type="evidence" value="ECO:0007669"/>
    <property type="project" value="TreeGrafter"/>
</dbReference>
<evidence type="ECO:0000256" key="1">
    <source>
        <dbReference type="ARBA" id="ARBA00009648"/>
    </source>
</evidence>
<dbReference type="AlphaFoldDB" id="A0A6J1WWF3"/>
<gene>
    <name evidence="8" type="primary">LOC113516912</name>
</gene>
<protein>
    <recommendedName>
        <fullName evidence="4">peptidylprolyl isomerase</fullName>
        <ecNumber evidence="4">5.2.1.8</ecNumber>
    </recommendedName>
</protein>
<dbReference type="InterPro" id="IPR042282">
    <property type="entry name" value="FKBP6/shu"/>
</dbReference>
<dbReference type="InterPro" id="IPR019734">
    <property type="entry name" value="TPR_rpt"/>
</dbReference>
<dbReference type="Proteomes" id="UP001652740">
    <property type="component" value="Unplaced"/>
</dbReference>
<comment type="similarity">
    <text evidence="1">Belongs to the FKBP6 family.</text>
</comment>
<sequence length="436" mass="50102">MESKSSPIVLENGLDLRQVLTTGSLLHINQDHNDTENEELERNDNNPVDFLGAPMKNFEEFEKILIPIDKIGYVKKKVLEEGGGQLPNKEYTVSVAFSGYWENESVPFDVKTIQKPMIVNLKDNGLLPGLEIAIKSMLVGEKSVFLFAYQVMYGEMGIPPRIKPKAKCVFYIKLVKSILTPKEGPIDFSEPNMFQRIYKEVTMLYSSGLTLYKTNNFSAAIQLFKKSVEMLHKCRLADETEESIQEKMLIKLYINLAICYNKTKQPLRACISCNELNRLNSLWNNEKALFQNAKALRMIGQFDYAEKRLKRAMKLHPDNEDMRNEMMLLTKTRNICNQNKLIMTKSSSPHMLLISDEFKHEVDTLIKNFKENDNLSKLTLPEGLNSTESAYIKEACIRENLFFNKINKSESRGFDKDNYALDKDNESLLTDDTHSV</sequence>
<dbReference type="InParanoid" id="A0A6J1WWF3"/>
<feature type="domain" description="PPIase FKBP-type" evidence="6">
    <location>
        <begin position="90"/>
        <end position="178"/>
    </location>
</feature>
<dbReference type="GeneID" id="113516912"/>
<dbReference type="KEGG" id="gmw:113516912"/>
<evidence type="ECO:0000256" key="4">
    <source>
        <dbReference type="PROSITE-ProRule" id="PRU00277"/>
    </source>
</evidence>
<evidence type="ECO:0000256" key="3">
    <source>
        <dbReference type="ARBA" id="ARBA00022803"/>
    </source>
</evidence>
<dbReference type="SMART" id="SM00028">
    <property type="entry name" value="TPR"/>
    <property type="match status" value="3"/>
</dbReference>
<proteinExistence type="inferred from homology"/>
<dbReference type="FunCoup" id="A0A6J1WWF3">
    <property type="interactions" value="92"/>
</dbReference>
<evidence type="ECO:0000256" key="2">
    <source>
        <dbReference type="ARBA" id="ARBA00022737"/>
    </source>
</evidence>
<dbReference type="PROSITE" id="PS50005">
    <property type="entry name" value="TPR"/>
    <property type="match status" value="1"/>
</dbReference>
<name>A0A6J1WWF3_GALME</name>
<dbReference type="PROSITE" id="PS50059">
    <property type="entry name" value="FKBP_PPIASE"/>
    <property type="match status" value="1"/>
</dbReference>
<dbReference type="Pfam" id="PF00254">
    <property type="entry name" value="FKBP_C"/>
    <property type="match status" value="1"/>
</dbReference>
<reference evidence="8" key="1">
    <citation type="submission" date="2025-08" db="UniProtKB">
        <authorList>
            <consortium name="RefSeq"/>
        </authorList>
    </citation>
    <scope>IDENTIFICATION</scope>
    <source>
        <tissue evidence="8">Whole larvae</tissue>
    </source>
</reference>
<keyword evidence="2" id="KW-0677">Repeat</keyword>
<dbReference type="GO" id="GO:0003755">
    <property type="term" value="F:peptidyl-prolyl cis-trans isomerase activity"/>
    <property type="evidence" value="ECO:0007669"/>
    <property type="project" value="UniProtKB-KW"/>
</dbReference>
<dbReference type="InterPro" id="IPR001179">
    <property type="entry name" value="PPIase_FKBP_dom"/>
</dbReference>
<dbReference type="SUPFAM" id="SSF48452">
    <property type="entry name" value="TPR-like"/>
    <property type="match status" value="1"/>
</dbReference>
<dbReference type="InterPro" id="IPR011990">
    <property type="entry name" value="TPR-like_helical_dom_sf"/>
</dbReference>
<keyword evidence="7" id="KW-1185">Reference proteome</keyword>
<feature type="repeat" description="TPR" evidence="5">
    <location>
        <begin position="286"/>
        <end position="319"/>
    </location>
</feature>
<evidence type="ECO:0000313" key="7">
    <source>
        <dbReference type="Proteomes" id="UP001652740"/>
    </source>
</evidence>
<keyword evidence="3 5" id="KW-0802">TPR repeat</keyword>
<accession>A0A6J1WWF3</accession>
<dbReference type="RefSeq" id="XP_026757211.2">
    <property type="nucleotide sequence ID" value="XM_026901410.3"/>
</dbReference>
<dbReference type="PANTHER" id="PTHR46674">
    <property type="entry name" value="INACTIVE PEPTIDYL-PROLYL CIS-TRANS ISOMERASE FKBP6"/>
    <property type="match status" value="1"/>
</dbReference>
<dbReference type="GO" id="GO:0005737">
    <property type="term" value="C:cytoplasm"/>
    <property type="evidence" value="ECO:0007669"/>
    <property type="project" value="TreeGrafter"/>
</dbReference>
<dbReference type="GO" id="GO:0034587">
    <property type="term" value="P:piRNA processing"/>
    <property type="evidence" value="ECO:0007669"/>
    <property type="project" value="TreeGrafter"/>
</dbReference>
<dbReference type="PANTHER" id="PTHR46674:SF1">
    <property type="entry name" value="INACTIVE PEPTIDYL-PROLYL CIS-TRANS ISOMERASE FKBP6"/>
    <property type="match status" value="1"/>
</dbReference>
<dbReference type="Gene3D" id="3.10.50.40">
    <property type="match status" value="1"/>
</dbReference>
<evidence type="ECO:0000259" key="6">
    <source>
        <dbReference type="PROSITE" id="PS50059"/>
    </source>
</evidence>
<dbReference type="EC" id="5.2.1.8" evidence="4"/>
<keyword evidence="4" id="KW-0697">Rotamase</keyword>
<keyword evidence="4" id="KW-0413">Isomerase</keyword>
<organism evidence="7 8">
    <name type="scientific">Galleria mellonella</name>
    <name type="common">Greater wax moth</name>
    <dbReference type="NCBI Taxonomy" id="7137"/>
    <lineage>
        <taxon>Eukaryota</taxon>
        <taxon>Metazoa</taxon>
        <taxon>Ecdysozoa</taxon>
        <taxon>Arthropoda</taxon>
        <taxon>Hexapoda</taxon>
        <taxon>Insecta</taxon>
        <taxon>Pterygota</taxon>
        <taxon>Neoptera</taxon>
        <taxon>Endopterygota</taxon>
        <taxon>Lepidoptera</taxon>
        <taxon>Glossata</taxon>
        <taxon>Ditrysia</taxon>
        <taxon>Pyraloidea</taxon>
        <taxon>Pyralidae</taxon>
        <taxon>Galleriinae</taxon>
        <taxon>Galleria</taxon>
    </lineage>
</organism>
<dbReference type="InterPro" id="IPR046357">
    <property type="entry name" value="PPIase_dom_sf"/>
</dbReference>